<feature type="compositionally biased region" description="Pro residues" evidence="9">
    <location>
        <begin position="10"/>
        <end position="56"/>
    </location>
</feature>
<dbReference type="InterPro" id="IPR006702">
    <property type="entry name" value="CASP_dom"/>
</dbReference>
<comment type="subunit">
    <text evidence="3 8">Homodimer and heterodimers.</text>
</comment>
<comment type="subcellular location">
    <subcellularLocation>
        <location evidence="1 8">Cell membrane</location>
        <topology evidence="1 8">Multi-pass membrane protein</topology>
    </subcellularLocation>
</comment>
<name>A0A833VD85_9POAL</name>
<evidence type="ECO:0000256" key="3">
    <source>
        <dbReference type="ARBA" id="ARBA00011489"/>
    </source>
</evidence>
<evidence type="ECO:0000256" key="1">
    <source>
        <dbReference type="ARBA" id="ARBA00004651"/>
    </source>
</evidence>
<dbReference type="Pfam" id="PF04535">
    <property type="entry name" value="CASP_dom"/>
    <property type="match status" value="1"/>
</dbReference>
<feature type="transmembrane region" description="Helical" evidence="8">
    <location>
        <begin position="268"/>
        <end position="286"/>
    </location>
</feature>
<feature type="region of interest" description="Disordered" evidence="9">
    <location>
        <begin position="1"/>
        <end position="79"/>
    </location>
</feature>
<evidence type="ECO:0000256" key="7">
    <source>
        <dbReference type="ARBA" id="ARBA00023136"/>
    </source>
</evidence>
<organism evidence="11 12">
    <name type="scientific">Carex littledalei</name>
    <dbReference type="NCBI Taxonomy" id="544730"/>
    <lineage>
        <taxon>Eukaryota</taxon>
        <taxon>Viridiplantae</taxon>
        <taxon>Streptophyta</taxon>
        <taxon>Embryophyta</taxon>
        <taxon>Tracheophyta</taxon>
        <taxon>Spermatophyta</taxon>
        <taxon>Magnoliopsida</taxon>
        <taxon>Liliopsida</taxon>
        <taxon>Poales</taxon>
        <taxon>Cyperaceae</taxon>
        <taxon>Cyperoideae</taxon>
        <taxon>Cariceae</taxon>
        <taxon>Carex</taxon>
        <taxon>Carex subgen. Euthyceras</taxon>
    </lineage>
</organism>
<keyword evidence="4 8" id="KW-1003">Cell membrane</keyword>
<dbReference type="PANTHER" id="PTHR33573:SF50">
    <property type="entry name" value="CASP-LIKE PROTEIN 4A3"/>
    <property type="match status" value="1"/>
</dbReference>
<comment type="caution">
    <text evidence="8">Lacks conserved residue(s) required for the propagation of feature annotation.</text>
</comment>
<dbReference type="OrthoDB" id="672180at2759"/>
<evidence type="ECO:0000256" key="8">
    <source>
        <dbReference type="RuleBase" id="RU361233"/>
    </source>
</evidence>
<comment type="similarity">
    <text evidence="2 8">Belongs to the Casparian strip membrane proteins (CASP) family.</text>
</comment>
<proteinExistence type="inferred from homology"/>
<sequence>MASPLQSSPEPLPLPLPPPSPPPQNPPLPSPDNPTAPSPPPPPENTIPPSPSPPSDHGPTQPTPNNQSPLPSPPFSPSRLAIVLRSPDKPTSSPDPNPYANNASSAVTIGSLLATSDLTVAKASAATDGGSVKRGLLAPNPWKFRRNELRRLELGLRVSALVLCLVSFSLMAADTVPGWAGDSFIRYQEYRYLLSVNVIGFMYSAFQFTAEVHQLFTRKHFISHPIGYCFNLAMDQILAYMLVSAASASTSQNYIWMLRFGGDNFTKLINASVAMSFLAFSCLAFSSKDFINE</sequence>
<accession>A0A833VD85</accession>
<protein>
    <recommendedName>
        <fullName evidence="8">CASP-like protein</fullName>
    </recommendedName>
</protein>
<keyword evidence="12" id="KW-1185">Reference proteome</keyword>
<evidence type="ECO:0000256" key="9">
    <source>
        <dbReference type="SAM" id="MobiDB-lite"/>
    </source>
</evidence>
<dbReference type="AlphaFoldDB" id="A0A833VD85"/>
<dbReference type="EMBL" id="SWLB01000009">
    <property type="protein sequence ID" value="KAF3334872.1"/>
    <property type="molecule type" value="Genomic_DNA"/>
</dbReference>
<evidence type="ECO:0000259" key="10">
    <source>
        <dbReference type="Pfam" id="PF04535"/>
    </source>
</evidence>
<feature type="compositionally biased region" description="Low complexity" evidence="9">
    <location>
        <begin position="59"/>
        <end position="69"/>
    </location>
</feature>
<keyword evidence="6 8" id="KW-1133">Transmembrane helix</keyword>
<dbReference type="GO" id="GO:0005886">
    <property type="term" value="C:plasma membrane"/>
    <property type="evidence" value="ECO:0007669"/>
    <property type="project" value="UniProtKB-SubCell"/>
</dbReference>
<dbReference type="PANTHER" id="PTHR33573">
    <property type="entry name" value="CASP-LIKE PROTEIN 4A4"/>
    <property type="match status" value="1"/>
</dbReference>
<evidence type="ECO:0000313" key="11">
    <source>
        <dbReference type="EMBL" id="KAF3334872.1"/>
    </source>
</evidence>
<evidence type="ECO:0000256" key="6">
    <source>
        <dbReference type="ARBA" id="ARBA00022989"/>
    </source>
</evidence>
<dbReference type="Proteomes" id="UP000623129">
    <property type="component" value="Unassembled WGS sequence"/>
</dbReference>
<feature type="transmembrane region" description="Helical" evidence="8">
    <location>
        <begin position="154"/>
        <end position="172"/>
    </location>
</feature>
<comment type="caution">
    <text evidence="11">The sequence shown here is derived from an EMBL/GenBank/DDBJ whole genome shotgun (WGS) entry which is preliminary data.</text>
</comment>
<gene>
    <name evidence="11" type="ORF">FCM35_KLT21476</name>
</gene>
<reference evidence="11" key="1">
    <citation type="submission" date="2020-01" db="EMBL/GenBank/DDBJ databases">
        <title>Genome sequence of Kobresia littledalei, the first chromosome-level genome in the family Cyperaceae.</title>
        <authorList>
            <person name="Qu G."/>
        </authorList>
    </citation>
    <scope>NUCLEOTIDE SEQUENCE</scope>
    <source>
        <strain evidence="11">C.B.Clarke</strain>
        <tissue evidence="11">Leaf</tissue>
    </source>
</reference>
<evidence type="ECO:0000256" key="2">
    <source>
        <dbReference type="ARBA" id="ARBA00007651"/>
    </source>
</evidence>
<keyword evidence="7 8" id="KW-0472">Membrane</keyword>
<evidence type="ECO:0000256" key="5">
    <source>
        <dbReference type="ARBA" id="ARBA00022692"/>
    </source>
</evidence>
<feature type="domain" description="Casparian strip membrane protein" evidence="10">
    <location>
        <begin position="148"/>
        <end position="281"/>
    </location>
</feature>
<evidence type="ECO:0000313" key="12">
    <source>
        <dbReference type="Proteomes" id="UP000623129"/>
    </source>
</evidence>
<feature type="transmembrane region" description="Helical" evidence="8">
    <location>
        <begin position="192"/>
        <end position="216"/>
    </location>
</feature>
<evidence type="ECO:0000256" key="4">
    <source>
        <dbReference type="ARBA" id="ARBA00022475"/>
    </source>
</evidence>
<keyword evidence="5 8" id="KW-0812">Transmembrane</keyword>